<evidence type="ECO:0000313" key="2">
    <source>
        <dbReference type="EMBL" id="CAH8326854.1"/>
    </source>
</evidence>
<gene>
    <name evidence="2" type="ORF">ERUC_LOCUS10812</name>
</gene>
<feature type="region of interest" description="Disordered" evidence="1">
    <location>
        <begin position="1"/>
        <end position="31"/>
    </location>
</feature>
<comment type="caution">
    <text evidence="2">The sequence shown here is derived from an EMBL/GenBank/DDBJ whole genome shotgun (WGS) entry which is preliminary data.</text>
</comment>
<dbReference type="Proteomes" id="UP001642260">
    <property type="component" value="Unassembled WGS sequence"/>
</dbReference>
<dbReference type="EMBL" id="CAKOAT010106266">
    <property type="protein sequence ID" value="CAH8326854.1"/>
    <property type="molecule type" value="Genomic_DNA"/>
</dbReference>
<keyword evidence="3" id="KW-1185">Reference proteome</keyword>
<evidence type="ECO:0000256" key="1">
    <source>
        <dbReference type="SAM" id="MobiDB-lite"/>
    </source>
</evidence>
<accession>A0ABC8JG43</accession>
<proteinExistence type="predicted"/>
<sequence>MASAKVSLLQTDSSGTSYGEGGGSGEPSSRLASTWRNMKQGIQSFKENVTTKKFLPLRQGPETATVSSTRVMSSSMLQSLDEIFQRLKNRSVEHRHYLDNDEV</sequence>
<protein>
    <submittedName>
        <fullName evidence="2">Uncharacterized protein</fullName>
    </submittedName>
</protein>
<organism evidence="2 3">
    <name type="scientific">Eruca vesicaria subsp. sativa</name>
    <name type="common">Garden rocket</name>
    <name type="synonym">Eruca sativa</name>
    <dbReference type="NCBI Taxonomy" id="29727"/>
    <lineage>
        <taxon>Eukaryota</taxon>
        <taxon>Viridiplantae</taxon>
        <taxon>Streptophyta</taxon>
        <taxon>Embryophyta</taxon>
        <taxon>Tracheophyta</taxon>
        <taxon>Spermatophyta</taxon>
        <taxon>Magnoliopsida</taxon>
        <taxon>eudicotyledons</taxon>
        <taxon>Gunneridae</taxon>
        <taxon>Pentapetalae</taxon>
        <taxon>rosids</taxon>
        <taxon>malvids</taxon>
        <taxon>Brassicales</taxon>
        <taxon>Brassicaceae</taxon>
        <taxon>Brassiceae</taxon>
        <taxon>Eruca</taxon>
    </lineage>
</organism>
<name>A0ABC8JG43_ERUVS</name>
<evidence type="ECO:0000313" key="3">
    <source>
        <dbReference type="Proteomes" id="UP001642260"/>
    </source>
</evidence>
<reference evidence="2 3" key="1">
    <citation type="submission" date="2022-03" db="EMBL/GenBank/DDBJ databases">
        <authorList>
            <person name="Macdonald S."/>
            <person name="Ahmed S."/>
            <person name="Newling K."/>
        </authorList>
    </citation>
    <scope>NUCLEOTIDE SEQUENCE [LARGE SCALE GENOMIC DNA]</scope>
</reference>
<dbReference type="AlphaFoldDB" id="A0ABC8JG43"/>